<dbReference type="GO" id="GO:0005694">
    <property type="term" value="C:chromosome"/>
    <property type="evidence" value="ECO:0007669"/>
    <property type="project" value="InterPro"/>
</dbReference>
<dbReference type="Pfam" id="PF01396">
    <property type="entry name" value="Zn_ribbon_Top1"/>
    <property type="match status" value="1"/>
</dbReference>
<evidence type="ECO:0000256" key="1">
    <source>
        <dbReference type="SAM" id="MobiDB-lite"/>
    </source>
</evidence>
<evidence type="ECO:0000259" key="2">
    <source>
        <dbReference type="Pfam" id="PF01396"/>
    </source>
</evidence>
<name>A0A9X4QQV6_9BACL</name>
<dbReference type="Gene3D" id="3.30.65.10">
    <property type="entry name" value="Bacterial Topoisomerase I, domain 1"/>
    <property type="match status" value="1"/>
</dbReference>
<gene>
    <name evidence="3" type="ORF">OMP40_02765</name>
</gene>
<dbReference type="GO" id="GO:0006265">
    <property type="term" value="P:DNA topological change"/>
    <property type="evidence" value="ECO:0007669"/>
    <property type="project" value="InterPro"/>
</dbReference>
<organism evidence="3 4">
    <name type="scientific">Cohnella rhizosphaerae</name>
    <dbReference type="NCBI Taxonomy" id="1457232"/>
    <lineage>
        <taxon>Bacteria</taxon>
        <taxon>Bacillati</taxon>
        <taxon>Bacillota</taxon>
        <taxon>Bacilli</taxon>
        <taxon>Bacillales</taxon>
        <taxon>Paenibacillaceae</taxon>
        <taxon>Cohnella</taxon>
    </lineage>
</organism>
<evidence type="ECO:0000313" key="4">
    <source>
        <dbReference type="Proteomes" id="UP001153404"/>
    </source>
</evidence>
<feature type="domain" description="DNA topoisomerase type IA zn finger" evidence="2">
    <location>
        <begin position="30"/>
        <end position="61"/>
    </location>
</feature>
<dbReference type="AlphaFoldDB" id="A0A9X4QQV6"/>
<dbReference type="GO" id="GO:0003677">
    <property type="term" value="F:DNA binding"/>
    <property type="evidence" value="ECO:0007669"/>
    <property type="project" value="UniProtKB-KW"/>
</dbReference>
<dbReference type="SUPFAM" id="SSF57783">
    <property type="entry name" value="Zinc beta-ribbon"/>
    <property type="match status" value="1"/>
</dbReference>
<dbReference type="Proteomes" id="UP001153404">
    <property type="component" value="Unassembled WGS sequence"/>
</dbReference>
<keyword evidence="3" id="KW-0238">DNA-binding</keyword>
<sequence>MLKVNSPEKTAVAANTSKSSPSQSHDKQSNCSLCGETMIQRKSSKGIVLACSNYPICKNIQTFT</sequence>
<comment type="caution">
    <text evidence="3">The sequence shown here is derived from an EMBL/GenBank/DDBJ whole genome shotgun (WGS) entry which is preliminary data.</text>
</comment>
<proteinExistence type="predicted"/>
<accession>A0A9X4QQV6</accession>
<feature type="compositionally biased region" description="Polar residues" evidence="1">
    <location>
        <begin position="13"/>
        <end position="23"/>
    </location>
</feature>
<protein>
    <submittedName>
        <fullName evidence="3">Topoisomerase DNA-binding C4 zinc finger domain-containing protein</fullName>
    </submittedName>
</protein>
<dbReference type="GO" id="GO:0003916">
    <property type="term" value="F:DNA topoisomerase activity"/>
    <property type="evidence" value="ECO:0007669"/>
    <property type="project" value="InterPro"/>
</dbReference>
<dbReference type="InterPro" id="IPR013498">
    <property type="entry name" value="Topo_IA_Znf"/>
</dbReference>
<keyword evidence="4" id="KW-1185">Reference proteome</keyword>
<feature type="region of interest" description="Disordered" evidence="1">
    <location>
        <begin position="1"/>
        <end position="30"/>
    </location>
</feature>
<evidence type="ECO:0000313" key="3">
    <source>
        <dbReference type="EMBL" id="MDG0808451.1"/>
    </source>
</evidence>
<dbReference type="EMBL" id="JAPDIA010000001">
    <property type="protein sequence ID" value="MDG0808451.1"/>
    <property type="molecule type" value="Genomic_DNA"/>
</dbReference>
<reference evidence="3" key="1">
    <citation type="submission" date="2022-10" db="EMBL/GenBank/DDBJ databases">
        <title>Comparative genomic analysis of Cohnella hashimotonis sp. nov., isolated from the International Space Station.</title>
        <authorList>
            <person name="Simpson A."/>
            <person name="Venkateswaran K."/>
        </authorList>
    </citation>
    <scope>NUCLEOTIDE SEQUENCE</scope>
    <source>
        <strain evidence="3">DSM 28161</strain>
    </source>
</reference>